<dbReference type="PANTHER" id="PTHR31303">
    <property type="entry name" value="CTP-DEPENDENT DIACYLGLYCEROL KINASE 1"/>
    <property type="match status" value="1"/>
</dbReference>
<keyword evidence="1" id="KW-0812">Transmembrane</keyword>
<dbReference type="InterPro" id="IPR037997">
    <property type="entry name" value="Dgk1-like"/>
</dbReference>
<dbReference type="GO" id="GO:0004143">
    <property type="term" value="F:ATP-dependent diacylglycerol kinase activity"/>
    <property type="evidence" value="ECO:0007669"/>
    <property type="project" value="InterPro"/>
</dbReference>
<keyword evidence="2" id="KW-0548">Nucleotidyltransferase</keyword>
<organism evidence="2 3">
    <name type="scientific">Entomospira culicis</name>
    <dbReference type="NCBI Taxonomy" id="2719989"/>
    <lineage>
        <taxon>Bacteria</taxon>
        <taxon>Pseudomonadati</taxon>
        <taxon>Spirochaetota</taxon>
        <taxon>Spirochaetia</taxon>
        <taxon>Spirochaetales</taxon>
        <taxon>Spirochaetaceae</taxon>
        <taxon>Entomospira</taxon>
    </lineage>
</organism>
<dbReference type="EMBL" id="JAATLM010000001">
    <property type="protein sequence ID" value="NIZ69563.1"/>
    <property type="molecule type" value="Genomic_DNA"/>
</dbReference>
<name>A0A968KVV9_9SPIO</name>
<feature type="transmembrane region" description="Helical" evidence="1">
    <location>
        <begin position="41"/>
        <end position="72"/>
    </location>
</feature>
<dbReference type="GO" id="GO:0016779">
    <property type="term" value="F:nucleotidyltransferase activity"/>
    <property type="evidence" value="ECO:0007669"/>
    <property type="project" value="UniProtKB-KW"/>
</dbReference>
<dbReference type="PANTHER" id="PTHR31303:SF1">
    <property type="entry name" value="CTP-DEPENDENT DIACYLGLYCEROL KINASE 1"/>
    <property type="match status" value="1"/>
</dbReference>
<comment type="caution">
    <text evidence="2">The sequence shown here is derived from an EMBL/GenBank/DDBJ whole genome shotgun (WGS) entry which is preliminary data.</text>
</comment>
<dbReference type="RefSeq" id="WP_167695650.1">
    <property type="nucleotide sequence ID" value="NZ_JAATLL010000003.1"/>
</dbReference>
<feature type="transmembrane region" description="Helical" evidence="1">
    <location>
        <begin position="108"/>
        <end position="128"/>
    </location>
</feature>
<feature type="transmembrane region" description="Helical" evidence="1">
    <location>
        <begin position="84"/>
        <end position="102"/>
    </location>
</feature>
<reference evidence="2" key="1">
    <citation type="submission" date="2020-03" db="EMBL/GenBank/DDBJ databases">
        <title>Spirochaetal bacteria isolated from arthropods constitute a novel genus Entomospira genus novum within the order Spirochaetales.</title>
        <authorList>
            <person name="Grana-Miraglia L."/>
            <person name="Sikutova S."/>
            <person name="Fingerle V."/>
            <person name="Sing A."/>
            <person name="Castillo-Ramirez S."/>
            <person name="Margos G."/>
            <person name="Rudolf I."/>
        </authorList>
    </citation>
    <scope>NUCLEOTIDE SEQUENCE</scope>
    <source>
        <strain evidence="2">BR149</strain>
    </source>
</reference>
<gene>
    <name evidence="2" type="ORF">HCT48_04950</name>
</gene>
<accession>A0A968KVV9</accession>
<keyword evidence="3" id="KW-1185">Reference proteome</keyword>
<dbReference type="Proteomes" id="UP000778951">
    <property type="component" value="Unassembled WGS sequence"/>
</dbReference>
<dbReference type="AlphaFoldDB" id="A0A968KVV9"/>
<evidence type="ECO:0000313" key="2">
    <source>
        <dbReference type="EMBL" id="NIZ69563.1"/>
    </source>
</evidence>
<keyword evidence="2" id="KW-0808">Transferase</keyword>
<evidence type="ECO:0000256" key="1">
    <source>
        <dbReference type="SAM" id="Phobius"/>
    </source>
</evidence>
<keyword evidence="1" id="KW-1133">Transmembrane helix</keyword>
<evidence type="ECO:0000313" key="3">
    <source>
        <dbReference type="Proteomes" id="UP000778951"/>
    </source>
</evidence>
<sequence length="201" mass="21897">MHQGEPSTFWQVAKQEFLRKFIHMASVLSIFVARYSEPLLIWGLAIITIIFIVGESIRLILGGTSLITQLVALVKRGSEDERPALGPITLSLGIMSAFLLFPTVAARLAVAALAFGDGIASLVGRLFGRHRPKLLRGKSIEGSLSCFLVVLAASYVLTKGDLTTSFWVALLTTFIEALPLKSFDNLVIPLCVGFLSFRLGY</sequence>
<keyword evidence="1" id="KW-0472">Membrane</keyword>
<protein>
    <submittedName>
        <fullName evidence="2">Phosphatidate cytidylyltransferase</fullName>
    </submittedName>
</protein>
<proteinExistence type="predicted"/>